<evidence type="ECO:0000256" key="1">
    <source>
        <dbReference type="SAM" id="Phobius"/>
    </source>
</evidence>
<keyword evidence="1" id="KW-0472">Membrane</keyword>
<organism evidence="2">
    <name type="scientific">Peromfec virus RodF8_38</name>
    <dbReference type="NCBI Taxonomy" id="2929373"/>
    <lineage>
        <taxon>Viruses</taxon>
        <taxon>Monodnaviria</taxon>
        <taxon>Sangervirae</taxon>
        <taxon>Phixviricota</taxon>
        <taxon>Malgrandaviricetes</taxon>
        <taxon>Petitvirales</taxon>
        <taxon>Microviridae</taxon>
    </lineage>
</organism>
<name>A0A976R5H7_9VIRU</name>
<feature type="transmembrane region" description="Helical" evidence="1">
    <location>
        <begin position="6"/>
        <end position="27"/>
    </location>
</feature>
<keyword evidence="1" id="KW-0812">Transmembrane</keyword>
<keyword evidence="1" id="KW-1133">Transmembrane helix</keyword>
<accession>A0A976R5H7</accession>
<reference evidence="2" key="1">
    <citation type="submission" date="2022-02" db="EMBL/GenBank/DDBJ databases">
        <title>Towards deciphering the DNA virus diversity associated with rodent species in the families Cricetidae and Heteromyidae.</title>
        <authorList>
            <person name="Lund M."/>
            <person name="Larsen B.B."/>
            <person name="Gryseels S."/>
            <person name="Kraberger S."/>
            <person name="Rowsey D.M."/>
            <person name="Steger L."/>
            <person name="Yule K.M."/>
            <person name="Upham N.S."/>
            <person name="Worobey M."/>
            <person name="Van Doorslaer K."/>
            <person name="Varsani A."/>
        </authorList>
    </citation>
    <scope>NUCLEOTIDE SEQUENCE</scope>
    <source>
        <strain evidence="2">NeonRodF8_38</strain>
    </source>
</reference>
<protein>
    <submittedName>
        <fullName evidence="2">Uncharacterized protein</fullName>
    </submittedName>
</protein>
<sequence length="78" mass="8786">MLDYLEYIILGLAVLGYVVHFLVTLVFSIKNNRKITKLCDKCNIPIVEGEEHDCSLSSEQLLKLVDFVKSLKDGNDNG</sequence>
<dbReference type="EMBL" id="OM869638">
    <property type="protein sequence ID" value="UPW41621.1"/>
    <property type="molecule type" value="Genomic_DNA"/>
</dbReference>
<proteinExistence type="predicted"/>
<evidence type="ECO:0000313" key="2">
    <source>
        <dbReference type="EMBL" id="UPW41621.1"/>
    </source>
</evidence>